<sequence>MVKAGAAWCCSRGNSSLSAPLPRGLTLPRQLAVVRHPRSPQNRLERVLLM</sequence>
<name>G3IFK2_CRIGR</name>
<accession>G3IFK2</accession>
<protein>
    <submittedName>
        <fullName evidence="1">Uncharacterized protein</fullName>
    </submittedName>
</protein>
<dbReference type="EMBL" id="JH002408">
    <property type="protein sequence ID" value="EGW14405.1"/>
    <property type="molecule type" value="Genomic_DNA"/>
</dbReference>
<proteinExistence type="predicted"/>
<dbReference type="AlphaFoldDB" id="G3IFK2"/>
<evidence type="ECO:0000313" key="2">
    <source>
        <dbReference type="Proteomes" id="UP000001075"/>
    </source>
</evidence>
<reference evidence="2" key="1">
    <citation type="journal article" date="2011" name="Nat. Biotechnol.">
        <title>The genomic sequence of the Chinese hamster ovary (CHO)-K1 cell line.</title>
        <authorList>
            <person name="Xu X."/>
            <person name="Nagarajan H."/>
            <person name="Lewis N.E."/>
            <person name="Pan S."/>
            <person name="Cai Z."/>
            <person name="Liu X."/>
            <person name="Chen W."/>
            <person name="Xie M."/>
            <person name="Wang W."/>
            <person name="Hammond S."/>
            <person name="Andersen M.R."/>
            <person name="Neff N."/>
            <person name="Passarelli B."/>
            <person name="Koh W."/>
            <person name="Fan H.C."/>
            <person name="Wang J."/>
            <person name="Gui Y."/>
            <person name="Lee K.H."/>
            <person name="Betenbaugh M.J."/>
            <person name="Quake S.R."/>
            <person name="Famili I."/>
            <person name="Palsson B.O."/>
            <person name="Wang J."/>
        </authorList>
    </citation>
    <scope>NUCLEOTIDE SEQUENCE [LARGE SCALE GENOMIC DNA]</scope>
    <source>
        <strain evidence="2">CHO K1 cell line</strain>
    </source>
</reference>
<evidence type="ECO:0000313" key="1">
    <source>
        <dbReference type="EMBL" id="EGW14405.1"/>
    </source>
</evidence>
<dbReference type="Proteomes" id="UP000001075">
    <property type="component" value="Unassembled WGS sequence"/>
</dbReference>
<organism evidence="1 2">
    <name type="scientific">Cricetulus griseus</name>
    <name type="common">Chinese hamster</name>
    <name type="synonym">Cricetulus barabensis griseus</name>
    <dbReference type="NCBI Taxonomy" id="10029"/>
    <lineage>
        <taxon>Eukaryota</taxon>
        <taxon>Metazoa</taxon>
        <taxon>Chordata</taxon>
        <taxon>Craniata</taxon>
        <taxon>Vertebrata</taxon>
        <taxon>Euteleostomi</taxon>
        <taxon>Mammalia</taxon>
        <taxon>Eutheria</taxon>
        <taxon>Euarchontoglires</taxon>
        <taxon>Glires</taxon>
        <taxon>Rodentia</taxon>
        <taxon>Myomorpha</taxon>
        <taxon>Muroidea</taxon>
        <taxon>Cricetidae</taxon>
        <taxon>Cricetinae</taxon>
        <taxon>Cricetulus</taxon>
    </lineage>
</organism>
<dbReference type="InParanoid" id="G3IFK2"/>
<gene>
    <name evidence="1" type="ORF">I79_022525</name>
</gene>